<reference evidence="2 3" key="1">
    <citation type="submission" date="2019-02" db="EMBL/GenBank/DDBJ databases">
        <title>Deep-cultivation of Planctomycetes and their phenomic and genomic characterization uncovers novel biology.</title>
        <authorList>
            <person name="Wiegand S."/>
            <person name="Jogler M."/>
            <person name="Boedeker C."/>
            <person name="Pinto D."/>
            <person name="Vollmers J."/>
            <person name="Rivas-Marin E."/>
            <person name="Kohn T."/>
            <person name="Peeters S.H."/>
            <person name="Heuer A."/>
            <person name="Rast P."/>
            <person name="Oberbeckmann S."/>
            <person name="Bunk B."/>
            <person name="Jeske O."/>
            <person name="Meyerdierks A."/>
            <person name="Storesund J.E."/>
            <person name="Kallscheuer N."/>
            <person name="Luecker S."/>
            <person name="Lage O.M."/>
            <person name="Pohl T."/>
            <person name="Merkel B.J."/>
            <person name="Hornburger P."/>
            <person name="Mueller R.-W."/>
            <person name="Bruemmer F."/>
            <person name="Labrenz M."/>
            <person name="Spormann A.M."/>
            <person name="Op Den Camp H."/>
            <person name="Overmann J."/>
            <person name="Amann R."/>
            <person name="Jetten M.S.M."/>
            <person name="Mascher T."/>
            <person name="Medema M.H."/>
            <person name="Devos D.P."/>
            <person name="Kaster A.-K."/>
            <person name="Ovreas L."/>
            <person name="Rohde M."/>
            <person name="Galperin M.Y."/>
            <person name="Jogler C."/>
        </authorList>
    </citation>
    <scope>NUCLEOTIDE SEQUENCE [LARGE SCALE GENOMIC DNA]</scope>
    <source>
        <strain evidence="2 3">Pan54</strain>
    </source>
</reference>
<gene>
    <name evidence="2" type="ORF">Pan54_49630</name>
</gene>
<keyword evidence="1" id="KW-0812">Transmembrane</keyword>
<keyword evidence="1" id="KW-1133">Transmembrane helix</keyword>
<evidence type="ECO:0000256" key="1">
    <source>
        <dbReference type="SAM" id="Phobius"/>
    </source>
</evidence>
<evidence type="ECO:0000313" key="2">
    <source>
        <dbReference type="EMBL" id="TWT64202.1"/>
    </source>
</evidence>
<dbReference type="SUPFAM" id="SSF52058">
    <property type="entry name" value="L domain-like"/>
    <property type="match status" value="1"/>
</dbReference>
<dbReference type="AlphaFoldDB" id="A0A5C5XR54"/>
<evidence type="ECO:0000313" key="3">
    <source>
        <dbReference type="Proteomes" id="UP000316095"/>
    </source>
</evidence>
<keyword evidence="3" id="KW-1185">Reference proteome</keyword>
<evidence type="ECO:0008006" key="4">
    <source>
        <dbReference type="Google" id="ProtNLM"/>
    </source>
</evidence>
<name>A0A5C5XR54_9PLAN</name>
<feature type="transmembrane region" description="Helical" evidence="1">
    <location>
        <begin position="17"/>
        <end position="37"/>
    </location>
</feature>
<accession>A0A5C5XR54</accession>
<sequence>MEARSDTTPQKNMRNRFLISLIFVGLIVVLSFVWTAYREQSSVADIRGFVVSRQTMLGRVQAVHLNDVSDSEIHQLVLADLGSLKSLQISESQLSAAGIDEICQLDELIFLNLAGTSFPESEVSKLSQLNHLEKLDLTNCEIPSQVVIDLQKRIPSTRIFN</sequence>
<organism evidence="2 3">
    <name type="scientific">Rubinisphaera italica</name>
    <dbReference type="NCBI Taxonomy" id="2527969"/>
    <lineage>
        <taxon>Bacteria</taxon>
        <taxon>Pseudomonadati</taxon>
        <taxon>Planctomycetota</taxon>
        <taxon>Planctomycetia</taxon>
        <taxon>Planctomycetales</taxon>
        <taxon>Planctomycetaceae</taxon>
        <taxon>Rubinisphaera</taxon>
    </lineage>
</organism>
<dbReference type="Proteomes" id="UP000316095">
    <property type="component" value="Unassembled WGS sequence"/>
</dbReference>
<dbReference type="RefSeq" id="WP_146505935.1">
    <property type="nucleotide sequence ID" value="NZ_SJPG01000001.1"/>
</dbReference>
<protein>
    <recommendedName>
        <fullName evidence="4">Leucine Rich repeats (2 copies)</fullName>
    </recommendedName>
</protein>
<dbReference type="Gene3D" id="3.80.10.10">
    <property type="entry name" value="Ribonuclease Inhibitor"/>
    <property type="match status" value="1"/>
</dbReference>
<keyword evidence="1" id="KW-0472">Membrane</keyword>
<proteinExistence type="predicted"/>
<dbReference type="InterPro" id="IPR032675">
    <property type="entry name" value="LRR_dom_sf"/>
</dbReference>
<dbReference type="EMBL" id="SJPG01000001">
    <property type="protein sequence ID" value="TWT64202.1"/>
    <property type="molecule type" value="Genomic_DNA"/>
</dbReference>
<comment type="caution">
    <text evidence="2">The sequence shown here is derived from an EMBL/GenBank/DDBJ whole genome shotgun (WGS) entry which is preliminary data.</text>
</comment>